<feature type="domain" description="HTH marR-type" evidence="4">
    <location>
        <begin position="15"/>
        <end position="153"/>
    </location>
</feature>
<dbReference type="EMBL" id="CP000774">
    <property type="protein sequence ID" value="ABS65163.1"/>
    <property type="molecule type" value="Genomic_DNA"/>
</dbReference>
<dbReference type="PROSITE" id="PS50995">
    <property type="entry name" value="HTH_MARR_2"/>
    <property type="match status" value="1"/>
</dbReference>
<keyword evidence="3" id="KW-0804">Transcription</keyword>
<dbReference type="InterPro" id="IPR000835">
    <property type="entry name" value="HTH_MarR-typ"/>
</dbReference>
<keyword evidence="1" id="KW-0805">Transcription regulation</keyword>
<dbReference type="KEGG" id="pla:Plav_3565"/>
<evidence type="ECO:0000256" key="1">
    <source>
        <dbReference type="ARBA" id="ARBA00023015"/>
    </source>
</evidence>
<dbReference type="SUPFAM" id="SSF46785">
    <property type="entry name" value="Winged helix' DNA-binding domain"/>
    <property type="match status" value="1"/>
</dbReference>
<protein>
    <submittedName>
        <fullName evidence="5">Transcriptional regulator, MarR family</fullName>
    </submittedName>
</protein>
<dbReference type="PROSITE" id="PS01117">
    <property type="entry name" value="HTH_MARR_1"/>
    <property type="match status" value="1"/>
</dbReference>
<dbReference type="Pfam" id="PF01047">
    <property type="entry name" value="MarR"/>
    <property type="match status" value="1"/>
</dbReference>
<dbReference type="STRING" id="402881.Plav_3565"/>
<dbReference type="AlphaFoldDB" id="A7HZ30"/>
<dbReference type="OrthoDB" id="5522755at2"/>
<dbReference type="InterPro" id="IPR052067">
    <property type="entry name" value="Metal_resp_HTH_trans_reg"/>
</dbReference>
<dbReference type="eggNOG" id="COG1846">
    <property type="taxonomic scope" value="Bacteria"/>
</dbReference>
<evidence type="ECO:0000256" key="2">
    <source>
        <dbReference type="ARBA" id="ARBA00023125"/>
    </source>
</evidence>
<evidence type="ECO:0000256" key="3">
    <source>
        <dbReference type="ARBA" id="ARBA00023163"/>
    </source>
</evidence>
<dbReference type="SMART" id="SM00347">
    <property type="entry name" value="HTH_MARR"/>
    <property type="match status" value="1"/>
</dbReference>
<dbReference type="PANTHER" id="PTHR35790">
    <property type="entry name" value="HTH-TYPE TRANSCRIPTIONAL REGULATOR PCHR"/>
    <property type="match status" value="1"/>
</dbReference>
<dbReference type="RefSeq" id="WP_012112423.1">
    <property type="nucleotide sequence ID" value="NC_009719.1"/>
</dbReference>
<name>A7HZ30_PARL1</name>
<keyword evidence="2" id="KW-0238">DNA-binding</keyword>
<dbReference type="PANTHER" id="PTHR35790:SF4">
    <property type="entry name" value="HTH-TYPE TRANSCRIPTIONAL REGULATOR PCHR"/>
    <property type="match status" value="1"/>
</dbReference>
<dbReference type="InterPro" id="IPR023187">
    <property type="entry name" value="Tscrpt_reg_MarR-type_CS"/>
</dbReference>
<reference evidence="5 6" key="1">
    <citation type="journal article" date="2011" name="Stand. Genomic Sci.">
        <title>Complete genome sequence of Parvibaculum lavamentivorans type strain (DS-1(T)).</title>
        <authorList>
            <person name="Schleheck D."/>
            <person name="Weiss M."/>
            <person name="Pitluck S."/>
            <person name="Bruce D."/>
            <person name="Land M.L."/>
            <person name="Han S."/>
            <person name="Saunders E."/>
            <person name="Tapia R."/>
            <person name="Detter C."/>
            <person name="Brettin T."/>
            <person name="Han J."/>
            <person name="Woyke T."/>
            <person name="Goodwin L."/>
            <person name="Pennacchio L."/>
            <person name="Nolan M."/>
            <person name="Cook A.M."/>
            <person name="Kjelleberg S."/>
            <person name="Thomas T."/>
        </authorList>
    </citation>
    <scope>NUCLEOTIDE SEQUENCE [LARGE SCALE GENOMIC DNA]</scope>
    <source>
        <strain evidence="6">DS-1 / DSM 13023 / NCIMB 13966</strain>
    </source>
</reference>
<dbReference type="GO" id="GO:0003700">
    <property type="term" value="F:DNA-binding transcription factor activity"/>
    <property type="evidence" value="ECO:0007669"/>
    <property type="project" value="InterPro"/>
</dbReference>
<dbReference type="Proteomes" id="UP000006377">
    <property type="component" value="Chromosome"/>
</dbReference>
<keyword evidence="6" id="KW-1185">Reference proteome</keyword>
<dbReference type="GO" id="GO:0003677">
    <property type="term" value="F:DNA binding"/>
    <property type="evidence" value="ECO:0007669"/>
    <property type="project" value="UniProtKB-KW"/>
</dbReference>
<evidence type="ECO:0000259" key="4">
    <source>
        <dbReference type="PROSITE" id="PS50995"/>
    </source>
</evidence>
<dbReference type="InterPro" id="IPR036390">
    <property type="entry name" value="WH_DNA-bd_sf"/>
</dbReference>
<dbReference type="Gene3D" id="1.10.10.10">
    <property type="entry name" value="Winged helix-like DNA-binding domain superfamily/Winged helix DNA-binding domain"/>
    <property type="match status" value="1"/>
</dbReference>
<evidence type="ECO:0000313" key="6">
    <source>
        <dbReference type="Proteomes" id="UP000006377"/>
    </source>
</evidence>
<dbReference type="HOGENOM" id="CLU_083287_11_0_5"/>
<dbReference type="InterPro" id="IPR036388">
    <property type="entry name" value="WH-like_DNA-bd_sf"/>
</dbReference>
<proteinExistence type="predicted"/>
<evidence type="ECO:0000313" key="5">
    <source>
        <dbReference type="EMBL" id="ABS65163.1"/>
    </source>
</evidence>
<accession>A7HZ30</accession>
<organism evidence="5 6">
    <name type="scientific">Parvibaculum lavamentivorans (strain DS-1 / DSM 13023 / NCIMB 13966)</name>
    <dbReference type="NCBI Taxonomy" id="402881"/>
    <lineage>
        <taxon>Bacteria</taxon>
        <taxon>Pseudomonadati</taxon>
        <taxon>Pseudomonadota</taxon>
        <taxon>Alphaproteobacteria</taxon>
        <taxon>Hyphomicrobiales</taxon>
        <taxon>Parvibaculaceae</taxon>
        <taxon>Parvibaculum</taxon>
    </lineage>
</organism>
<sequence>MTKKIECSDAERKHADAVVEKLYRLMVRAHEFDARPREFGTGAALSRAEIHTVQAVGLAGEINMTGLAAALGVTKGAASQMVARLAGKGLIEKRANPKSGREVSLLLTPLGKRGHIQHEKFHRQMAVSFKAALGTAFTERLDLFSEALDGLLDVIEVHEKRTGER</sequence>
<gene>
    <name evidence="5" type="ordered locus">Plav_3565</name>
</gene>